<dbReference type="Pfam" id="PF00682">
    <property type="entry name" value="HMGL-like"/>
    <property type="match status" value="1"/>
</dbReference>
<dbReference type="PANTHER" id="PTHR43778:SF2">
    <property type="entry name" value="PYRUVATE CARBOXYLASE, MITOCHONDRIAL"/>
    <property type="match status" value="1"/>
</dbReference>
<dbReference type="CDD" id="cd06850">
    <property type="entry name" value="biotinyl_domain"/>
    <property type="match status" value="1"/>
</dbReference>
<evidence type="ECO:0000256" key="1">
    <source>
        <dbReference type="ARBA" id="ARBA00023267"/>
    </source>
</evidence>
<feature type="compositionally biased region" description="Pro residues" evidence="2">
    <location>
        <begin position="571"/>
        <end position="583"/>
    </location>
</feature>
<dbReference type="FunFam" id="2.40.50.100:FF:000003">
    <property type="entry name" value="Acetyl-CoA carboxylase biotin carboxyl carrier protein"/>
    <property type="match status" value="1"/>
</dbReference>
<dbReference type="GO" id="GO:0004736">
    <property type="term" value="F:pyruvate carboxylase activity"/>
    <property type="evidence" value="ECO:0007669"/>
    <property type="project" value="UniProtKB-ARBA"/>
</dbReference>
<dbReference type="RefSeq" id="WP_281793507.1">
    <property type="nucleotide sequence ID" value="NZ_BSDR01000001.1"/>
</dbReference>
<dbReference type="InterPro" id="IPR013785">
    <property type="entry name" value="Aldolase_TIM"/>
</dbReference>
<dbReference type="Proteomes" id="UP001144372">
    <property type="component" value="Unassembled WGS sequence"/>
</dbReference>
<evidence type="ECO:0000259" key="3">
    <source>
        <dbReference type="PROSITE" id="PS50968"/>
    </source>
</evidence>
<dbReference type="GO" id="GO:0005737">
    <property type="term" value="C:cytoplasm"/>
    <property type="evidence" value="ECO:0007669"/>
    <property type="project" value="TreeGrafter"/>
</dbReference>
<comment type="caution">
    <text evidence="5">The sequence shown here is derived from an EMBL/GenBank/DDBJ whole genome shotgun (WGS) entry which is preliminary data.</text>
</comment>
<keyword evidence="5" id="KW-0670">Pyruvate</keyword>
<sequence length="659" mass="72781">MEKVQHGVLTSGLLDDEKVPVTNPVKIQDLTFRDGHQSLFATRGRNEDFMEIAEEVDKVGFYSMEVWGGATFDTMHRFLNEDPWKSLRDLKTVIKNTPFSMLLRGQNLVGYRNYPDDVAEAFVERAAANGMDIFRVFDALNDYRNFETVVRVIKKCNKHFQGCMCYSLTESRMGGPVYNLQYYLQKAKDLENMGADTICIKDMAGLINPYDAYTLIKSLKETVKIPIHLHSHFTSGMADMSLLKAIEAGVDIVDTCLSPWAYRTSHPGVEPLVATLRGTNRDTGLDIKQLAKCSEYFEKISPKYRHLLDDRMSIIDINVLLHQTPGGMLSNLVNQLRDMNASDKLDEVFKQLPIVRRELGQVPLVTPTSQIVGIQTVNNVLFDTPNERYKMITAQVKDLCYGLYGKTAIPIDPEVQKKALKGYPRGETPITGRPADYLDPELPKAEKDVEGLAKDIDDVLIYAIYPTTGKRFLKWKYGLEEIPNEVKPKTMEDVMREQELIKKAKAGLLVEKPAKEAPAKGPGLRTFNVFVDGEYFEVEVEQIGGAAPAITSITPAAPVIPRPAPAAAAPAPAPAAAPAPKPAAAPVEGGTAVTAPMPGMIIRYEVAEGATVKEGDVVLILEAMKMENSITAPCAGTVKQINFKDGESVQKDDVLAVIG</sequence>
<keyword evidence="1" id="KW-0092">Biotin</keyword>
<dbReference type="GO" id="GO:0006094">
    <property type="term" value="P:gluconeogenesis"/>
    <property type="evidence" value="ECO:0007669"/>
    <property type="project" value="TreeGrafter"/>
</dbReference>
<evidence type="ECO:0000313" key="5">
    <source>
        <dbReference type="EMBL" id="GLI34249.1"/>
    </source>
</evidence>
<evidence type="ECO:0000313" key="6">
    <source>
        <dbReference type="Proteomes" id="UP001144372"/>
    </source>
</evidence>
<evidence type="ECO:0000259" key="4">
    <source>
        <dbReference type="PROSITE" id="PS50991"/>
    </source>
</evidence>
<feature type="domain" description="Pyruvate carboxyltransferase" evidence="4">
    <location>
        <begin position="25"/>
        <end position="291"/>
    </location>
</feature>
<dbReference type="InterPro" id="IPR001882">
    <property type="entry name" value="Biotin_BS"/>
</dbReference>
<dbReference type="InterPro" id="IPR011053">
    <property type="entry name" value="Single_hybrid_motif"/>
</dbReference>
<dbReference type="InterPro" id="IPR000089">
    <property type="entry name" value="Biotin_lipoyl"/>
</dbReference>
<keyword evidence="6" id="KW-1185">Reference proteome</keyword>
<dbReference type="PROSITE" id="PS50991">
    <property type="entry name" value="PYR_CT"/>
    <property type="match status" value="1"/>
</dbReference>
<dbReference type="Pfam" id="PF00364">
    <property type="entry name" value="Biotin_lipoyl"/>
    <property type="match status" value="1"/>
</dbReference>
<accession>A0A9W6FSP1</accession>
<dbReference type="NCBIfam" id="NF006761">
    <property type="entry name" value="PRK09282.1"/>
    <property type="match status" value="1"/>
</dbReference>
<dbReference type="PROSITE" id="PS00188">
    <property type="entry name" value="BIOTIN"/>
    <property type="match status" value="1"/>
</dbReference>
<dbReference type="EMBL" id="BSDR01000001">
    <property type="protein sequence ID" value="GLI34249.1"/>
    <property type="molecule type" value="Genomic_DNA"/>
</dbReference>
<dbReference type="SUPFAM" id="SSF51569">
    <property type="entry name" value="Aldolase"/>
    <property type="match status" value="1"/>
</dbReference>
<feature type="domain" description="Lipoyl-binding" evidence="3">
    <location>
        <begin position="582"/>
        <end position="659"/>
    </location>
</feature>
<feature type="region of interest" description="Disordered" evidence="2">
    <location>
        <begin position="564"/>
        <end position="588"/>
    </location>
</feature>
<reference evidence="5" key="1">
    <citation type="submission" date="2022-12" db="EMBL/GenBank/DDBJ databases">
        <title>Reference genome sequencing for broad-spectrum identification of bacterial and archaeal isolates by mass spectrometry.</title>
        <authorList>
            <person name="Sekiguchi Y."/>
            <person name="Tourlousse D.M."/>
        </authorList>
    </citation>
    <scope>NUCLEOTIDE SEQUENCE</scope>
    <source>
        <strain evidence="5">ASRB1</strain>
    </source>
</reference>
<dbReference type="InterPro" id="IPR055268">
    <property type="entry name" value="PCB-like"/>
</dbReference>
<dbReference type="Pfam" id="PF02436">
    <property type="entry name" value="PYC_OADA"/>
    <property type="match status" value="1"/>
</dbReference>
<dbReference type="Gene3D" id="2.40.50.100">
    <property type="match status" value="1"/>
</dbReference>
<dbReference type="PROSITE" id="PS50968">
    <property type="entry name" value="BIOTINYL_LIPOYL"/>
    <property type="match status" value="1"/>
</dbReference>
<dbReference type="SUPFAM" id="SSF89000">
    <property type="entry name" value="post-HMGL domain-like"/>
    <property type="match status" value="1"/>
</dbReference>
<gene>
    <name evidence="5" type="ORF">DAMNIGENAA_16820</name>
</gene>
<proteinExistence type="predicted"/>
<organism evidence="5 6">
    <name type="scientific">Desulforhabdus amnigena</name>
    <dbReference type="NCBI Taxonomy" id="40218"/>
    <lineage>
        <taxon>Bacteria</taxon>
        <taxon>Pseudomonadati</taxon>
        <taxon>Thermodesulfobacteriota</taxon>
        <taxon>Syntrophobacteria</taxon>
        <taxon>Syntrophobacterales</taxon>
        <taxon>Syntrophobacteraceae</taxon>
        <taxon>Desulforhabdus</taxon>
    </lineage>
</organism>
<dbReference type="Gene3D" id="3.20.20.70">
    <property type="entry name" value="Aldolase class I"/>
    <property type="match status" value="1"/>
</dbReference>
<dbReference type="InterPro" id="IPR000891">
    <property type="entry name" value="PYR_CT"/>
</dbReference>
<dbReference type="PANTHER" id="PTHR43778">
    <property type="entry name" value="PYRUVATE CARBOXYLASE"/>
    <property type="match status" value="1"/>
</dbReference>
<name>A0A9W6FSP1_9BACT</name>
<protein>
    <submittedName>
        <fullName evidence="5">Pyruvate carboxylase</fullName>
    </submittedName>
</protein>
<dbReference type="CDD" id="cd07937">
    <property type="entry name" value="DRE_TIM_PC_TC_5S"/>
    <property type="match status" value="1"/>
</dbReference>
<dbReference type="SUPFAM" id="SSF51230">
    <property type="entry name" value="Single hybrid motif"/>
    <property type="match status" value="1"/>
</dbReference>
<evidence type="ECO:0000256" key="2">
    <source>
        <dbReference type="SAM" id="MobiDB-lite"/>
    </source>
</evidence>
<dbReference type="AlphaFoldDB" id="A0A9W6FSP1"/>
<dbReference type="InterPro" id="IPR003379">
    <property type="entry name" value="Carboxylase_cons_dom"/>
</dbReference>